<keyword evidence="4" id="KW-0732">Signal</keyword>
<reference evidence="5" key="1">
    <citation type="submission" date="2021-05" db="EMBL/GenBank/DDBJ databases">
        <title>The genome of the haptophyte Pavlova lutheri (Diacronema luteri, Pavlovales) - a model for lipid biosynthesis in eukaryotic algae.</title>
        <authorList>
            <person name="Hulatt C.J."/>
            <person name="Posewitz M.C."/>
        </authorList>
    </citation>
    <scope>NUCLEOTIDE SEQUENCE</scope>
    <source>
        <strain evidence="5">NIVA-4/92</strain>
    </source>
</reference>
<dbReference type="SUPFAM" id="SSF48403">
    <property type="entry name" value="Ankyrin repeat"/>
    <property type="match status" value="1"/>
</dbReference>
<dbReference type="PANTHER" id="PTHR24201:SF16">
    <property type="entry name" value="ANKYRIN-1-LIKE-RELATED"/>
    <property type="match status" value="1"/>
</dbReference>
<dbReference type="PROSITE" id="PS50088">
    <property type="entry name" value="ANK_REPEAT"/>
    <property type="match status" value="1"/>
</dbReference>
<dbReference type="OrthoDB" id="1577640at2759"/>
<dbReference type="InterPro" id="IPR036770">
    <property type="entry name" value="Ankyrin_rpt-contain_sf"/>
</dbReference>
<dbReference type="Pfam" id="PF00023">
    <property type="entry name" value="Ank"/>
    <property type="match status" value="1"/>
</dbReference>
<dbReference type="AlphaFoldDB" id="A0A8J6C175"/>
<proteinExistence type="predicted"/>
<gene>
    <name evidence="5" type="ORF">KFE25_003092</name>
</gene>
<dbReference type="SMART" id="SM00248">
    <property type="entry name" value="ANK"/>
    <property type="match status" value="3"/>
</dbReference>
<dbReference type="Gene3D" id="1.25.40.20">
    <property type="entry name" value="Ankyrin repeat-containing domain"/>
    <property type="match status" value="1"/>
</dbReference>
<keyword evidence="6" id="KW-1185">Reference proteome</keyword>
<dbReference type="Proteomes" id="UP000751190">
    <property type="component" value="Unassembled WGS sequence"/>
</dbReference>
<keyword evidence="2 3" id="KW-0040">ANK repeat</keyword>
<feature type="chain" id="PRO_5035192100" description="Ankyrin repeat domain-containing protein" evidence="4">
    <location>
        <begin position="17"/>
        <end position="222"/>
    </location>
</feature>
<evidence type="ECO:0000313" key="6">
    <source>
        <dbReference type="Proteomes" id="UP000751190"/>
    </source>
</evidence>
<dbReference type="InterPro" id="IPR002110">
    <property type="entry name" value="Ankyrin_rpt"/>
</dbReference>
<evidence type="ECO:0000256" key="4">
    <source>
        <dbReference type="SAM" id="SignalP"/>
    </source>
</evidence>
<keyword evidence="1" id="KW-0677">Repeat</keyword>
<evidence type="ECO:0000313" key="5">
    <source>
        <dbReference type="EMBL" id="KAG8458557.1"/>
    </source>
</evidence>
<evidence type="ECO:0000256" key="3">
    <source>
        <dbReference type="PROSITE-ProRule" id="PRU00023"/>
    </source>
</evidence>
<name>A0A8J6C175_DIALT</name>
<dbReference type="InterPro" id="IPR050776">
    <property type="entry name" value="Ank_Repeat/CDKN_Inhibitor"/>
</dbReference>
<dbReference type="EMBL" id="JAGTXO010000050">
    <property type="protein sequence ID" value="KAG8458557.1"/>
    <property type="molecule type" value="Genomic_DNA"/>
</dbReference>
<feature type="signal peptide" evidence="4">
    <location>
        <begin position="1"/>
        <end position="16"/>
    </location>
</feature>
<evidence type="ECO:0000256" key="1">
    <source>
        <dbReference type="ARBA" id="ARBA00022737"/>
    </source>
</evidence>
<accession>A0A8J6C175</accession>
<dbReference type="PROSITE" id="PS50297">
    <property type="entry name" value="ANK_REP_REGION"/>
    <property type="match status" value="1"/>
</dbReference>
<evidence type="ECO:0000256" key="2">
    <source>
        <dbReference type="ARBA" id="ARBA00023043"/>
    </source>
</evidence>
<feature type="repeat" description="ANK" evidence="3">
    <location>
        <begin position="114"/>
        <end position="147"/>
    </location>
</feature>
<sequence length="222" mass="23300">MLAVIALAVQRPGAVALTPWAGRPLVRARVQLVEGLDAEGDAVGPGIFGGNVQRASDGTIVIGRQYEDHNSLPGPVYAGGGYTPLNAAIRAADLDTVARILADDPSLADEVSTGGARPLHVCGMSPRAQEAAQLLVDAGADVEATDTWGYTPLQRAATNNLARSAAVLLRAGADPARPSGLERRGDSARKLARRLRSFAVLKAIQDWEEARGIPLPDDEMRL</sequence>
<dbReference type="PANTHER" id="PTHR24201">
    <property type="entry name" value="ANK_REP_REGION DOMAIN-CONTAINING PROTEIN"/>
    <property type="match status" value="1"/>
</dbReference>
<organism evidence="5 6">
    <name type="scientific">Diacronema lutheri</name>
    <name type="common">Unicellular marine alga</name>
    <name type="synonym">Monochrysis lutheri</name>
    <dbReference type="NCBI Taxonomy" id="2081491"/>
    <lineage>
        <taxon>Eukaryota</taxon>
        <taxon>Haptista</taxon>
        <taxon>Haptophyta</taxon>
        <taxon>Pavlovophyceae</taxon>
        <taxon>Pavlovales</taxon>
        <taxon>Pavlovaceae</taxon>
        <taxon>Diacronema</taxon>
    </lineage>
</organism>
<evidence type="ECO:0008006" key="7">
    <source>
        <dbReference type="Google" id="ProtNLM"/>
    </source>
</evidence>
<dbReference type="GO" id="GO:0005634">
    <property type="term" value="C:nucleus"/>
    <property type="evidence" value="ECO:0007669"/>
    <property type="project" value="TreeGrafter"/>
</dbReference>
<protein>
    <recommendedName>
        <fullName evidence="7">Ankyrin repeat domain-containing protein</fullName>
    </recommendedName>
</protein>
<comment type="caution">
    <text evidence="5">The sequence shown here is derived from an EMBL/GenBank/DDBJ whole genome shotgun (WGS) entry which is preliminary data.</text>
</comment>